<evidence type="ECO:0000256" key="1">
    <source>
        <dbReference type="SAM" id="Phobius"/>
    </source>
</evidence>
<feature type="transmembrane region" description="Helical" evidence="1">
    <location>
        <begin position="88"/>
        <end position="108"/>
    </location>
</feature>
<gene>
    <name evidence="2" type="ORF">Moror_1102</name>
</gene>
<dbReference type="EMBL" id="AWSO01000224">
    <property type="protein sequence ID" value="ESK93166.1"/>
    <property type="molecule type" value="Genomic_DNA"/>
</dbReference>
<evidence type="ECO:0000313" key="2">
    <source>
        <dbReference type="EMBL" id="ESK93166.1"/>
    </source>
</evidence>
<comment type="caution">
    <text evidence="2">The sequence shown here is derived from an EMBL/GenBank/DDBJ whole genome shotgun (WGS) entry which is preliminary data.</text>
</comment>
<proteinExistence type="predicted"/>
<feature type="transmembrane region" description="Helical" evidence="1">
    <location>
        <begin position="129"/>
        <end position="153"/>
    </location>
</feature>
<dbReference type="OrthoDB" id="3210850at2759"/>
<keyword evidence="3" id="KW-1185">Reference proteome</keyword>
<organism evidence="2 3">
    <name type="scientific">Moniliophthora roreri (strain MCA 2997)</name>
    <name type="common">Cocoa frosty pod rot fungus</name>
    <name type="synonym">Crinipellis roreri</name>
    <dbReference type="NCBI Taxonomy" id="1381753"/>
    <lineage>
        <taxon>Eukaryota</taxon>
        <taxon>Fungi</taxon>
        <taxon>Dikarya</taxon>
        <taxon>Basidiomycota</taxon>
        <taxon>Agaricomycotina</taxon>
        <taxon>Agaricomycetes</taxon>
        <taxon>Agaricomycetidae</taxon>
        <taxon>Agaricales</taxon>
        <taxon>Marasmiineae</taxon>
        <taxon>Marasmiaceae</taxon>
        <taxon>Moniliophthora</taxon>
    </lineage>
</organism>
<keyword evidence="1" id="KW-1133">Transmembrane helix</keyword>
<evidence type="ECO:0008006" key="4">
    <source>
        <dbReference type="Google" id="ProtNLM"/>
    </source>
</evidence>
<name>V2XK20_MONRO</name>
<evidence type="ECO:0000313" key="3">
    <source>
        <dbReference type="Proteomes" id="UP000017559"/>
    </source>
</evidence>
<keyword evidence="1" id="KW-0812">Transmembrane</keyword>
<dbReference type="AlphaFoldDB" id="V2XK20"/>
<accession>V2XK20</accession>
<feature type="transmembrane region" description="Helical" evidence="1">
    <location>
        <begin position="52"/>
        <end position="76"/>
    </location>
</feature>
<dbReference type="Proteomes" id="UP000017559">
    <property type="component" value="Unassembled WGS sequence"/>
</dbReference>
<feature type="transmembrane region" description="Helical" evidence="1">
    <location>
        <begin position="212"/>
        <end position="231"/>
    </location>
</feature>
<keyword evidence="1" id="KW-0472">Membrane</keyword>
<dbReference type="PANTHER" id="PTHR38848:SF3">
    <property type="entry name" value="G-PROTEIN COUPLED RECEPTORS FAMILY 3 PROFILE DOMAIN-CONTAINING PROTEIN"/>
    <property type="match status" value="1"/>
</dbReference>
<reference evidence="2 3" key="1">
    <citation type="journal article" date="2014" name="BMC Genomics">
        <title>Genome and secretome analysis of the hemibiotrophic fungal pathogen, Moniliophthora roreri, which causes frosty pod rot disease of cacao: mechanisms of the biotrophic and necrotrophic phases.</title>
        <authorList>
            <person name="Meinhardt L.W."/>
            <person name="Costa G.G.L."/>
            <person name="Thomazella D.P.T."/>
            <person name="Teixeira P.J.P.L."/>
            <person name="Carazzolle M.F."/>
            <person name="Schuster S.C."/>
            <person name="Carlson J.E."/>
            <person name="Guiltinan M.J."/>
            <person name="Mieczkowski P."/>
            <person name="Farmer A."/>
            <person name="Ramaraj T."/>
            <person name="Crozier J."/>
            <person name="Davis R.E."/>
            <person name="Shao J."/>
            <person name="Melnick R.L."/>
            <person name="Pereira G.A.G."/>
            <person name="Bailey B.A."/>
        </authorList>
    </citation>
    <scope>NUCLEOTIDE SEQUENCE [LARGE SCALE GENOMIC DNA]</scope>
    <source>
        <strain evidence="2 3">MCA 2997</strain>
    </source>
</reference>
<feature type="transmembrane region" description="Helical" evidence="1">
    <location>
        <begin position="237"/>
        <end position="259"/>
    </location>
</feature>
<protein>
    <recommendedName>
        <fullName evidence="4">Transmembrane protein</fullName>
    </recommendedName>
</protein>
<feature type="transmembrane region" description="Helical" evidence="1">
    <location>
        <begin position="12"/>
        <end position="31"/>
    </location>
</feature>
<dbReference type="PANTHER" id="PTHR38848">
    <property type="entry name" value="G-PROTEIN COUPLED RECEPTORS FAMILY 3 PROFILE DOMAIN-CONTAINING PROTEIN"/>
    <property type="match status" value="1"/>
</dbReference>
<dbReference type="KEGG" id="mrr:Moror_1102"/>
<feature type="transmembrane region" description="Helical" evidence="1">
    <location>
        <begin position="173"/>
        <end position="192"/>
    </location>
</feature>
<sequence length="358" mass="39831">MGSIIFPSAGLQVLTCMIYLCGLSVLSHCLSRRILSVGLNSWKAFTEIPWPRLCIVLVFVDSWFFLFSSALVIFGIGLETSLVVCATAIYLCAVFYCTSKVFVYLFLLEKVHLVWSPSMGSLKKAQSPIYMLGVTTVGLYTVVICVTLIGRVHLLRHDGACVIGLKTYSSVTLLTYDLYINVFLTALFLWPLFRSKVSVSNPRNRSVAIRNLAAAFVALTTSTINIAILTHLHGKELGWVCLGSCSSDVILNALALFWVTKSTDDSLHNTPEPTLDIESRRPIISLSASMCHERIDHFPDISQPAKAQKHHSYAGAIPGQDLGAQVKNLLRSQRQNRVLEETRRSLQVRPFFETKLRC</sequence>
<dbReference type="HOGENOM" id="CLU_043698_4_0_1"/>